<dbReference type="OMA" id="EFNLHIG"/>
<dbReference type="GO" id="GO:0006644">
    <property type="term" value="P:phospholipid metabolic process"/>
    <property type="evidence" value="ECO:0007669"/>
    <property type="project" value="TreeGrafter"/>
</dbReference>
<keyword evidence="1" id="KW-1133">Transmembrane helix</keyword>
<dbReference type="EnsemblMetazoa" id="Aqu2.1.24897_001">
    <property type="protein sequence ID" value="Aqu2.1.24897_001"/>
    <property type="gene ID" value="Aqu2.1.24897"/>
</dbReference>
<organism evidence="3">
    <name type="scientific">Amphimedon queenslandica</name>
    <name type="common">Sponge</name>
    <dbReference type="NCBI Taxonomy" id="400682"/>
    <lineage>
        <taxon>Eukaryota</taxon>
        <taxon>Metazoa</taxon>
        <taxon>Porifera</taxon>
        <taxon>Demospongiae</taxon>
        <taxon>Heteroscleromorpha</taxon>
        <taxon>Haplosclerida</taxon>
        <taxon>Niphatidae</taxon>
        <taxon>Amphimedon</taxon>
    </lineage>
</organism>
<evidence type="ECO:0000313" key="3">
    <source>
        <dbReference type="EnsemblMetazoa" id="Aqu2.1.24897_001"/>
    </source>
</evidence>
<dbReference type="InParanoid" id="A0A1X7UAB4"/>
<proteinExistence type="predicted"/>
<dbReference type="PANTHER" id="PTHR46320:SF1">
    <property type="entry name" value="GLYCEROPHOSPHODIESTER PHOSPHODIESTERASE 1"/>
    <property type="match status" value="1"/>
</dbReference>
<evidence type="ECO:0000256" key="1">
    <source>
        <dbReference type="SAM" id="Phobius"/>
    </source>
</evidence>
<dbReference type="EnsemblMetazoa" id="XM_003388440.3">
    <property type="protein sequence ID" value="XP_003388488.1"/>
    <property type="gene ID" value="LOC100636249"/>
</dbReference>
<dbReference type="GO" id="GO:0005886">
    <property type="term" value="C:plasma membrane"/>
    <property type="evidence" value="ECO:0007669"/>
    <property type="project" value="TreeGrafter"/>
</dbReference>
<accession>A0A1X7UAB4</accession>
<dbReference type="PANTHER" id="PTHR46320">
    <property type="entry name" value="GLYCEROPHOSPHODIESTER PHOSPHODIESTERASE 1"/>
    <property type="match status" value="1"/>
</dbReference>
<sequence>MSFTTRFLYSFVYLLFVIPFLCLLRGLPAKNSLKKLNSILEGIKKGQIAHRGGIPENTLTAFRKSKRTGATTVEVDLQMTKDGHPVLFHDDETDELCNGSGQLKDMTMEDVKILDIKGYPDAKIPTLHEAIDVIKEEDMYMLLEIKDYNSQTLNIITNLFKNDDHLYERIIVISFFPHIIYQVKRSDSNIMVGLVVMQTLLVDEAGPLYAKWKLKLLSVFDYIIGKIMIGSFVRKLIGLSLILPDKDDIILKRIDIKHLEEEGVRLITWTVNSDEDKEYFNNNLHHIPYMTDHVTSSHSPQ</sequence>
<gene>
    <name evidence="3" type="primary">100636249</name>
</gene>
<dbReference type="STRING" id="400682.A0A1X7UAB4"/>
<feature type="transmembrane region" description="Helical" evidence="1">
    <location>
        <begin position="6"/>
        <end position="27"/>
    </location>
</feature>
<dbReference type="OrthoDB" id="197419at2759"/>
<dbReference type="Gene3D" id="3.20.20.190">
    <property type="entry name" value="Phosphatidylinositol (PI) phosphodiesterase"/>
    <property type="match status" value="1"/>
</dbReference>
<feature type="domain" description="GP-PDE" evidence="2">
    <location>
        <begin position="42"/>
        <end position="301"/>
    </location>
</feature>
<dbReference type="InterPro" id="IPR017946">
    <property type="entry name" value="PLC-like_Pdiesterase_TIM-brl"/>
</dbReference>
<dbReference type="KEGG" id="aqu:100636249"/>
<keyword evidence="4" id="KW-1185">Reference proteome</keyword>
<keyword evidence="1" id="KW-0812">Transmembrane</keyword>
<evidence type="ECO:0000259" key="2">
    <source>
        <dbReference type="PROSITE" id="PS51704"/>
    </source>
</evidence>
<dbReference type="GO" id="GO:0008889">
    <property type="term" value="F:glycerophosphodiester phosphodiesterase activity"/>
    <property type="evidence" value="ECO:0007669"/>
    <property type="project" value="TreeGrafter"/>
</dbReference>
<dbReference type="Pfam" id="PF03009">
    <property type="entry name" value="GDPD"/>
    <property type="match status" value="1"/>
</dbReference>
<dbReference type="GO" id="GO:0006580">
    <property type="term" value="P:ethanolamine metabolic process"/>
    <property type="evidence" value="ECO:0007669"/>
    <property type="project" value="TreeGrafter"/>
</dbReference>
<dbReference type="SUPFAM" id="SSF51695">
    <property type="entry name" value="PLC-like phosphodiesterases"/>
    <property type="match status" value="1"/>
</dbReference>
<dbReference type="PROSITE" id="PS51704">
    <property type="entry name" value="GP_PDE"/>
    <property type="match status" value="1"/>
</dbReference>
<protein>
    <recommendedName>
        <fullName evidence="2">GP-PDE domain-containing protein</fullName>
    </recommendedName>
</protein>
<keyword evidence="1" id="KW-0472">Membrane</keyword>
<evidence type="ECO:0000313" key="4">
    <source>
        <dbReference type="Proteomes" id="UP000007879"/>
    </source>
</evidence>
<dbReference type="InterPro" id="IPR030395">
    <property type="entry name" value="GP_PDE_dom"/>
</dbReference>
<dbReference type="AlphaFoldDB" id="A0A1X7UAB4"/>
<dbReference type="eggNOG" id="KOG2258">
    <property type="taxonomic scope" value="Eukaryota"/>
</dbReference>
<name>A0A1X7UAB4_AMPQE</name>
<dbReference type="Proteomes" id="UP000007879">
    <property type="component" value="Unassembled WGS sequence"/>
</dbReference>
<dbReference type="GO" id="GO:0070291">
    <property type="term" value="P:N-acylethanolamine metabolic process"/>
    <property type="evidence" value="ECO:0007669"/>
    <property type="project" value="TreeGrafter"/>
</dbReference>
<reference evidence="4" key="1">
    <citation type="journal article" date="2010" name="Nature">
        <title>The Amphimedon queenslandica genome and the evolution of animal complexity.</title>
        <authorList>
            <person name="Srivastava M."/>
            <person name="Simakov O."/>
            <person name="Chapman J."/>
            <person name="Fahey B."/>
            <person name="Gauthier M.E."/>
            <person name="Mitros T."/>
            <person name="Richards G.S."/>
            <person name="Conaco C."/>
            <person name="Dacre M."/>
            <person name="Hellsten U."/>
            <person name="Larroux C."/>
            <person name="Putnam N.H."/>
            <person name="Stanke M."/>
            <person name="Adamska M."/>
            <person name="Darling A."/>
            <person name="Degnan S.M."/>
            <person name="Oakley T.H."/>
            <person name="Plachetzki D.C."/>
            <person name="Zhai Y."/>
            <person name="Adamski M."/>
            <person name="Calcino A."/>
            <person name="Cummins S.F."/>
            <person name="Goodstein D.M."/>
            <person name="Harris C."/>
            <person name="Jackson D.J."/>
            <person name="Leys S.P."/>
            <person name="Shu S."/>
            <person name="Woodcroft B.J."/>
            <person name="Vervoort M."/>
            <person name="Kosik K.S."/>
            <person name="Manning G."/>
            <person name="Degnan B.M."/>
            <person name="Rokhsar D.S."/>
        </authorList>
    </citation>
    <scope>NUCLEOTIDE SEQUENCE [LARGE SCALE GENOMIC DNA]</scope>
</reference>
<reference evidence="3" key="2">
    <citation type="submission" date="2017-05" db="UniProtKB">
        <authorList>
            <consortium name="EnsemblMetazoa"/>
        </authorList>
    </citation>
    <scope>IDENTIFICATION</scope>
</reference>